<name>A0A7C5VWI9_THERO</name>
<gene>
    <name evidence="1" type="ORF">ENM21_03270</name>
</gene>
<accession>A0A7C5VWI9</accession>
<evidence type="ECO:0000313" key="1">
    <source>
        <dbReference type="EMBL" id="HHM96218.1"/>
    </source>
</evidence>
<sequence length="237" mass="26233">MIRTIVDESPEPNVTRAAALALLAESIATEFSEGVENGRIVNVEEFQDSWGFFHVLRRELPIVLSTAPASGQRARTEAQEDLEALAQTTFAQFSDAPGATIAEADTARERLQHLASELRNAFGITASAPSSTEEQLSKIRDMLAATLQAYRTGDPDRAYEEAANAYRESFEALEPALLERGHRELVEQLERDFKAIRDAIRAGRPVEKVEQLIRNVESALEEVAEVLRSPSLRGANW</sequence>
<dbReference type="EMBL" id="DRWX01000158">
    <property type="protein sequence ID" value="HHM96218.1"/>
    <property type="molecule type" value="Genomic_DNA"/>
</dbReference>
<proteinExistence type="predicted"/>
<protein>
    <submittedName>
        <fullName evidence="1">Uncharacterized protein</fullName>
    </submittedName>
</protein>
<comment type="caution">
    <text evidence="1">The sequence shown here is derived from an EMBL/GenBank/DDBJ whole genome shotgun (WGS) entry which is preliminary data.</text>
</comment>
<dbReference type="AlphaFoldDB" id="A0A7C5VWI9"/>
<reference evidence="1" key="1">
    <citation type="journal article" date="2020" name="mSystems">
        <title>Genome- and Community-Level Interaction Insights into Carbon Utilization and Element Cycling Functions of Hydrothermarchaeota in Hydrothermal Sediment.</title>
        <authorList>
            <person name="Zhou Z."/>
            <person name="Liu Y."/>
            <person name="Xu W."/>
            <person name="Pan J."/>
            <person name="Luo Z.H."/>
            <person name="Li M."/>
        </authorList>
    </citation>
    <scope>NUCLEOTIDE SEQUENCE [LARGE SCALE GENOMIC DNA]</scope>
    <source>
        <strain evidence="1">SpSt-1065</strain>
    </source>
</reference>
<organism evidence="1">
    <name type="scientific">Thermomicrobium roseum</name>
    <dbReference type="NCBI Taxonomy" id="500"/>
    <lineage>
        <taxon>Bacteria</taxon>
        <taxon>Pseudomonadati</taxon>
        <taxon>Thermomicrobiota</taxon>
        <taxon>Thermomicrobia</taxon>
        <taxon>Thermomicrobiales</taxon>
        <taxon>Thermomicrobiaceae</taxon>
        <taxon>Thermomicrobium</taxon>
    </lineage>
</organism>